<dbReference type="EnsemblPlants" id="AET2Gv20867600.7">
    <property type="protein sequence ID" value="AET2Gv20867600.7"/>
    <property type="gene ID" value="AET2Gv20867600"/>
</dbReference>
<proteinExistence type="predicted"/>
<evidence type="ECO:0000256" key="1">
    <source>
        <dbReference type="SAM" id="MobiDB-lite"/>
    </source>
</evidence>
<organism evidence="2 3">
    <name type="scientific">Aegilops tauschii subsp. strangulata</name>
    <name type="common">Goatgrass</name>
    <dbReference type="NCBI Taxonomy" id="200361"/>
    <lineage>
        <taxon>Eukaryota</taxon>
        <taxon>Viridiplantae</taxon>
        <taxon>Streptophyta</taxon>
        <taxon>Embryophyta</taxon>
        <taxon>Tracheophyta</taxon>
        <taxon>Spermatophyta</taxon>
        <taxon>Magnoliopsida</taxon>
        <taxon>Liliopsida</taxon>
        <taxon>Poales</taxon>
        <taxon>Poaceae</taxon>
        <taxon>BOP clade</taxon>
        <taxon>Pooideae</taxon>
        <taxon>Triticodae</taxon>
        <taxon>Triticeae</taxon>
        <taxon>Triticinae</taxon>
        <taxon>Aegilops</taxon>
    </lineage>
</organism>
<dbReference type="Gramene" id="AET2Gv20867600.7">
    <property type="protein sequence ID" value="AET2Gv20867600.7"/>
    <property type="gene ID" value="AET2Gv20867600"/>
</dbReference>
<evidence type="ECO:0000313" key="2">
    <source>
        <dbReference type="EnsemblPlants" id="AET2Gv20867600.7"/>
    </source>
</evidence>
<keyword evidence="3" id="KW-1185">Reference proteome</keyword>
<dbReference type="Proteomes" id="UP000015105">
    <property type="component" value="Chromosome 2D"/>
</dbReference>
<feature type="compositionally biased region" description="Basic residues" evidence="1">
    <location>
        <begin position="120"/>
        <end position="129"/>
    </location>
</feature>
<reference evidence="2" key="5">
    <citation type="journal article" date="2021" name="G3 (Bethesda)">
        <title>Aegilops tauschii genome assembly Aet v5.0 features greater sequence contiguity and improved annotation.</title>
        <authorList>
            <person name="Wang L."/>
            <person name="Zhu T."/>
            <person name="Rodriguez J.C."/>
            <person name="Deal K.R."/>
            <person name="Dubcovsky J."/>
            <person name="McGuire P.E."/>
            <person name="Lux T."/>
            <person name="Spannagl M."/>
            <person name="Mayer K.F.X."/>
            <person name="Baldrich P."/>
            <person name="Meyers B.C."/>
            <person name="Huo N."/>
            <person name="Gu Y.Q."/>
            <person name="Zhou H."/>
            <person name="Devos K.M."/>
            <person name="Bennetzen J.L."/>
            <person name="Unver T."/>
            <person name="Budak H."/>
            <person name="Gulick P.J."/>
            <person name="Galiba G."/>
            <person name="Kalapos B."/>
            <person name="Nelson D.R."/>
            <person name="Li P."/>
            <person name="You F.M."/>
            <person name="Luo M.C."/>
            <person name="Dvorak J."/>
        </authorList>
    </citation>
    <scope>NUCLEOTIDE SEQUENCE [LARGE SCALE GENOMIC DNA]</scope>
    <source>
        <strain evidence="2">cv. AL8/78</strain>
    </source>
</reference>
<reference evidence="3" key="1">
    <citation type="journal article" date="2014" name="Science">
        <title>Ancient hybridizations among the ancestral genomes of bread wheat.</title>
        <authorList>
            <consortium name="International Wheat Genome Sequencing Consortium,"/>
            <person name="Marcussen T."/>
            <person name="Sandve S.R."/>
            <person name="Heier L."/>
            <person name="Spannagl M."/>
            <person name="Pfeifer M."/>
            <person name="Jakobsen K.S."/>
            <person name="Wulff B.B."/>
            <person name="Steuernagel B."/>
            <person name="Mayer K.F."/>
            <person name="Olsen O.A."/>
        </authorList>
    </citation>
    <scope>NUCLEOTIDE SEQUENCE [LARGE SCALE GENOMIC DNA]</scope>
    <source>
        <strain evidence="3">cv. AL8/78</strain>
    </source>
</reference>
<reference evidence="2" key="3">
    <citation type="journal article" date="2017" name="Nature">
        <title>Genome sequence of the progenitor of the wheat D genome Aegilops tauschii.</title>
        <authorList>
            <person name="Luo M.C."/>
            <person name="Gu Y.Q."/>
            <person name="Puiu D."/>
            <person name="Wang H."/>
            <person name="Twardziok S.O."/>
            <person name="Deal K.R."/>
            <person name="Huo N."/>
            <person name="Zhu T."/>
            <person name="Wang L."/>
            <person name="Wang Y."/>
            <person name="McGuire P.E."/>
            <person name="Liu S."/>
            <person name="Long H."/>
            <person name="Ramasamy R.K."/>
            <person name="Rodriguez J.C."/>
            <person name="Van S.L."/>
            <person name="Yuan L."/>
            <person name="Wang Z."/>
            <person name="Xia Z."/>
            <person name="Xiao L."/>
            <person name="Anderson O.D."/>
            <person name="Ouyang S."/>
            <person name="Liang Y."/>
            <person name="Zimin A.V."/>
            <person name="Pertea G."/>
            <person name="Qi P."/>
            <person name="Bennetzen J.L."/>
            <person name="Dai X."/>
            <person name="Dawson M.W."/>
            <person name="Muller H.G."/>
            <person name="Kugler K."/>
            <person name="Rivarola-Duarte L."/>
            <person name="Spannagl M."/>
            <person name="Mayer K.F.X."/>
            <person name="Lu F.H."/>
            <person name="Bevan M.W."/>
            <person name="Leroy P."/>
            <person name="Li P."/>
            <person name="You F.M."/>
            <person name="Sun Q."/>
            <person name="Liu Z."/>
            <person name="Lyons E."/>
            <person name="Wicker T."/>
            <person name="Salzberg S.L."/>
            <person name="Devos K.M."/>
            <person name="Dvorak J."/>
        </authorList>
    </citation>
    <scope>NUCLEOTIDE SEQUENCE [LARGE SCALE GENOMIC DNA]</scope>
    <source>
        <strain evidence="2">cv. AL8/78</strain>
    </source>
</reference>
<evidence type="ECO:0000313" key="3">
    <source>
        <dbReference type="Proteomes" id="UP000015105"/>
    </source>
</evidence>
<reference evidence="3" key="2">
    <citation type="journal article" date="2017" name="Nat. Plants">
        <title>The Aegilops tauschii genome reveals multiple impacts of transposons.</title>
        <authorList>
            <person name="Zhao G."/>
            <person name="Zou C."/>
            <person name="Li K."/>
            <person name="Wang K."/>
            <person name="Li T."/>
            <person name="Gao L."/>
            <person name="Zhang X."/>
            <person name="Wang H."/>
            <person name="Yang Z."/>
            <person name="Liu X."/>
            <person name="Jiang W."/>
            <person name="Mao L."/>
            <person name="Kong X."/>
            <person name="Jiao Y."/>
            <person name="Jia J."/>
        </authorList>
    </citation>
    <scope>NUCLEOTIDE SEQUENCE [LARGE SCALE GENOMIC DNA]</scope>
    <source>
        <strain evidence="3">cv. AL8/78</strain>
    </source>
</reference>
<protein>
    <submittedName>
        <fullName evidence="2">Uncharacterized protein</fullName>
    </submittedName>
</protein>
<sequence>THEISSVIRVAAITPPHRPRAAQSAITTCKSFLFHPNSPPTAHYPSKQHNFLLLTSHHPDPNSQSDPSHPRFSTPLFTPWRGSSRVWPKRRSTSWTAATAGGSGTKTATRRRGGTAPRGTPRKGRRMRRAASSGTARRGPRWSPRRRAASRRRSAGVLGPPGGWV</sequence>
<feature type="region of interest" description="Disordered" evidence="1">
    <location>
        <begin position="53"/>
        <end position="165"/>
    </location>
</feature>
<name>A0A453CJH4_AEGTS</name>
<dbReference type="AlphaFoldDB" id="A0A453CJH4"/>
<accession>A0A453CJH4</accession>
<reference evidence="2" key="4">
    <citation type="submission" date="2019-03" db="UniProtKB">
        <authorList>
            <consortium name="EnsemblPlants"/>
        </authorList>
    </citation>
    <scope>IDENTIFICATION</scope>
</reference>
<feature type="compositionally biased region" description="Basic residues" evidence="1">
    <location>
        <begin position="138"/>
        <end position="154"/>
    </location>
</feature>